<feature type="non-terminal residue" evidence="1">
    <location>
        <position position="106"/>
    </location>
</feature>
<sequence length="106" mass="11954">MKNSTELQTEFRDRQQSLLDTAIREYKAGSRPTEPGWSADLVLLAKANLTIQAEQIDALVQKTIKSTKADFYLAELTRIMALAPGQYDEQVKLGSLGWPWQEELSP</sequence>
<evidence type="ECO:0000313" key="1">
    <source>
        <dbReference type="EMBL" id="GAH08877.1"/>
    </source>
</evidence>
<proteinExistence type="predicted"/>
<protein>
    <submittedName>
        <fullName evidence="1">Uncharacterized protein</fullName>
    </submittedName>
</protein>
<gene>
    <name evidence="1" type="ORF">S01H4_64269</name>
</gene>
<comment type="caution">
    <text evidence="1">The sequence shown here is derived from an EMBL/GenBank/DDBJ whole genome shotgun (WGS) entry which is preliminary data.</text>
</comment>
<dbReference type="EMBL" id="BART01038916">
    <property type="protein sequence ID" value="GAH08877.1"/>
    <property type="molecule type" value="Genomic_DNA"/>
</dbReference>
<accession>X1CM93</accession>
<reference evidence="1" key="1">
    <citation type="journal article" date="2014" name="Front. Microbiol.">
        <title>High frequency of phylogenetically diverse reductive dehalogenase-homologous genes in deep subseafloor sedimentary metagenomes.</title>
        <authorList>
            <person name="Kawai M."/>
            <person name="Futagami T."/>
            <person name="Toyoda A."/>
            <person name="Takaki Y."/>
            <person name="Nishi S."/>
            <person name="Hori S."/>
            <person name="Arai W."/>
            <person name="Tsubouchi T."/>
            <person name="Morono Y."/>
            <person name="Uchiyama I."/>
            <person name="Ito T."/>
            <person name="Fujiyama A."/>
            <person name="Inagaki F."/>
            <person name="Takami H."/>
        </authorList>
    </citation>
    <scope>NUCLEOTIDE SEQUENCE</scope>
    <source>
        <strain evidence="1">Expedition CK06-06</strain>
    </source>
</reference>
<name>X1CM93_9ZZZZ</name>
<organism evidence="1">
    <name type="scientific">marine sediment metagenome</name>
    <dbReference type="NCBI Taxonomy" id="412755"/>
    <lineage>
        <taxon>unclassified sequences</taxon>
        <taxon>metagenomes</taxon>
        <taxon>ecological metagenomes</taxon>
    </lineage>
</organism>
<dbReference type="AlphaFoldDB" id="X1CM93"/>